<sequence>MAGIDAILMGLCPNGSASVITDDPDRTHRVALPEPQPRPPRTSPTPTLLLRPPSPATGPGTERLALVADSETTGAQATPHPEPRETDHPLPHPARGGQTVTATGPSATGPRETSPPPSTTKEGSCRDSLIADSPFPLSFLAQVKLPSGATSPGRLPPPNPDPVDPTNRASPVEVAVLATTTLLEVSVSPPSRNSEPSSWTSVSTTGRNHLNPTPVNIHFGFALHFKPDSSTNGGFSNLKTPPTYAIKKFLVLSSPAPHT</sequence>
<evidence type="ECO:0000313" key="2">
    <source>
        <dbReference type="EMBL" id="RPA88875.1"/>
    </source>
</evidence>
<evidence type="ECO:0000313" key="3">
    <source>
        <dbReference type="Proteomes" id="UP000276215"/>
    </source>
</evidence>
<evidence type="ECO:0000256" key="1">
    <source>
        <dbReference type="SAM" id="MobiDB-lite"/>
    </source>
</evidence>
<gene>
    <name evidence="2" type="ORF">L873DRAFT_1796429</name>
</gene>
<protein>
    <submittedName>
        <fullName evidence="2">Uncharacterized protein</fullName>
    </submittedName>
</protein>
<feature type="compositionally biased region" description="Basic and acidic residues" evidence="1">
    <location>
        <begin position="81"/>
        <end position="90"/>
    </location>
</feature>
<feature type="compositionally biased region" description="Pro residues" evidence="1">
    <location>
        <begin position="154"/>
        <end position="163"/>
    </location>
</feature>
<dbReference type="Proteomes" id="UP000276215">
    <property type="component" value="Unassembled WGS sequence"/>
</dbReference>
<keyword evidence="3" id="KW-1185">Reference proteome</keyword>
<dbReference type="EMBL" id="ML120644">
    <property type="protein sequence ID" value="RPA88875.1"/>
    <property type="molecule type" value="Genomic_DNA"/>
</dbReference>
<dbReference type="AlphaFoldDB" id="A0A3N4ISZ6"/>
<feature type="region of interest" description="Disordered" evidence="1">
    <location>
        <begin position="14"/>
        <end position="130"/>
    </location>
</feature>
<reference evidence="2 3" key="1">
    <citation type="journal article" date="2018" name="Nat. Ecol. Evol.">
        <title>Pezizomycetes genomes reveal the molecular basis of ectomycorrhizal truffle lifestyle.</title>
        <authorList>
            <person name="Murat C."/>
            <person name="Payen T."/>
            <person name="Noel B."/>
            <person name="Kuo A."/>
            <person name="Morin E."/>
            <person name="Chen J."/>
            <person name="Kohler A."/>
            <person name="Krizsan K."/>
            <person name="Balestrini R."/>
            <person name="Da Silva C."/>
            <person name="Montanini B."/>
            <person name="Hainaut M."/>
            <person name="Levati E."/>
            <person name="Barry K.W."/>
            <person name="Belfiori B."/>
            <person name="Cichocki N."/>
            <person name="Clum A."/>
            <person name="Dockter R.B."/>
            <person name="Fauchery L."/>
            <person name="Guy J."/>
            <person name="Iotti M."/>
            <person name="Le Tacon F."/>
            <person name="Lindquist E.A."/>
            <person name="Lipzen A."/>
            <person name="Malagnac F."/>
            <person name="Mello A."/>
            <person name="Molinier V."/>
            <person name="Miyauchi S."/>
            <person name="Poulain J."/>
            <person name="Riccioni C."/>
            <person name="Rubini A."/>
            <person name="Sitrit Y."/>
            <person name="Splivallo R."/>
            <person name="Traeger S."/>
            <person name="Wang M."/>
            <person name="Zifcakova L."/>
            <person name="Wipf D."/>
            <person name="Zambonelli A."/>
            <person name="Paolocci F."/>
            <person name="Nowrousian M."/>
            <person name="Ottonello S."/>
            <person name="Baldrian P."/>
            <person name="Spatafora J.W."/>
            <person name="Henrissat B."/>
            <person name="Nagy L.G."/>
            <person name="Aury J.M."/>
            <person name="Wincker P."/>
            <person name="Grigoriev I.V."/>
            <person name="Bonfante P."/>
            <person name="Martin F.M."/>
        </authorList>
    </citation>
    <scope>NUCLEOTIDE SEQUENCE [LARGE SCALE GENOMIC DNA]</scope>
    <source>
        <strain evidence="2 3">120613-1</strain>
    </source>
</reference>
<proteinExistence type="predicted"/>
<name>A0A3N4ISZ6_9PEZI</name>
<organism evidence="2 3">
    <name type="scientific">Choiromyces venosus 120613-1</name>
    <dbReference type="NCBI Taxonomy" id="1336337"/>
    <lineage>
        <taxon>Eukaryota</taxon>
        <taxon>Fungi</taxon>
        <taxon>Dikarya</taxon>
        <taxon>Ascomycota</taxon>
        <taxon>Pezizomycotina</taxon>
        <taxon>Pezizomycetes</taxon>
        <taxon>Pezizales</taxon>
        <taxon>Tuberaceae</taxon>
        <taxon>Choiromyces</taxon>
    </lineage>
</organism>
<accession>A0A3N4ISZ6</accession>
<feature type="region of interest" description="Disordered" evidence="1">
    <location>
        <begin position="186"/>
        <end position="207"/>
    </location>
</feature>
<feature type="compositionally biased region" description="Pro residues" evidence="1">
    <location>
        <begin position="34"/>
        <end position="43"/>
    </location>
</feature>
<feature type="region of interest" description="Disordered" evidence="1">
    <location>
        <begin position="146"/>
        <end position="168"/>
    </location>
</feature>